<dbReference type="Gene3D" id="1.20.1280.290">
    <property type="match status" value="2"/>
</dbReference>
<feature type="transmembrane region" description="Helical" evidence="9">
    <location>
        <begin position="109"/>
        <end position="129"/>
    </location>
</feature>
<dbReference type="GO" id="GO:0012505">
    <property type="term" value="C:endomembrane system"/>
    <property type="evidence" value="ECO:0007669"/>
    <property type="project" value="UniProtKB-SubCell"/>
</dbReference>
<evidence type="ECO:0000313" key="11">
    <source>
        <dbReference type="RefSeq" id="XP_021294666.1"/>
    </source>
</evidence>
<evidence type="ECO:0000256" key="7">
    <source>
        <dbReference type="ARBA" id="ARBA00022989"/>
    </source>
</evidence>
<dbReference type="InterPro" id="IPR047664">
    <property type="entry name" value="SWEET"/>
</dbReference>
<keyword evidence="6" id="KW-0677">Repeat</keyword>
<evidence type="ECO:0000256" key="5">
    <source>
        <dbReference type="ARBA" id="ARBA00022692"/>
    </source>
</evidence>
<evidence type="ECO:0000256" key="6">
    <source>
        <dbReference type="ARBA" id="ARBA00022737"/>
    </source>
</evidence>
<evidence type="ECO:0000256" key="4">
    <source>
        <dbReference type="ARBA" id="ARBA00022597"/>
    </source>
</evidence>
<feature type="transmembrane region" description="Helical" evidence="9">
    <location>
        <begin position="141"/>
        <end position="162"/>
    </location>
</feature>
<keyword evidence="5 9" id="KW-0812">Transmembrane</keyword>
<evidence type="ECO:0000256" key="8">
    <source>
        <dbReference type="ARBA" id="ARBA00023136"/>
    </source>
</evidence>
<keyword evidence="7 9" id="KW-1133">Transmembrane helix</keyword>
<dbReference type="GeneID" id="110424431"/>
<dbReference type="Pfam" id="PF03083">
    <property type="entry name" value="MtN3_slv"/>
    <property type="match status" value="2"/>
</dbReference>
<dbReference type="PANTHER" id="PTHR10791">
    <property type="entry name" value="RAG1-ACTIVATING PROTEIN 1"/>
    <property type="match status" value="1"/>
</dbReference>
<dbReference type="RefSeq" id="XP_021294666.1">
    <property type="nucleotide sequence ID" value="XM_021438991.1"/>
</dbReference>
<evidence type="ECO:0000256" key="2">
    <source>
        <dbReference type="ARBA" id="ARBA00007809"/>
    </source>
</evidence>
<accession>A0A6J1B650</accession>
<name>A0A6J1B650_9ROSI</name>
<protein>
    <submittedName>
        <fullName evidence="11">Bidirectional sugar transporter SWEET2a-like isoform X2</fullName>
    </submittedName>
</protein>
<dbReference type="PANTHER" id="PTHR10791:SF57">
    <property type="entry name" value="BIDIRECTIONAL SUGAR TRANSPORTER SWEET2A"/>
    <property type="match status" value="1"/>
</dbReference>
<feature type="transmembrane region" description="Helical" evidence="9">
    <location>
        <begin position="74"/>
        <end position="97"/>
    </location>
</feature>
<keyword evidence="3" id="KW-0813">Transport</keyword>
<organism evidence="10 11">
    <name type="scientific">Herrania umbratica</name>
    <dbReference type="NCBI Taxonomy" id="108875"/>
    <lineage>
        <taxon>Eukaryota</taxon>
        <taxon>Viridiplantae</taxon>
        <taxon>Streptophyta</taxon>
        <taxon>Embryophyta</taxon>
        <taxon>Tracheophyta</taxon>
        <taxon>Spermatophyta</taxon>
        <taxon>Magnoliopsida</taxon>
        <taxon>eudicotyledons</taxon>
        <taxon>Gunneridae</taxon>
        <taxon>Pentapetalae</taxon>
        <taxon>rosids</taxon>
        <taxon>malvids</taxon>
        <taxon>Malvales</taxon>
        <taxon>Malvaceae</taxon>
        <taxon>Byttnerioideae</taxon>
        <taxon>Herrania</taxon>
    </lineage>
</organism>
<dbReference type="GO" id="GO:0016020">
    <property type="term" value="C:membrane"/>
    <property type="evidence" value="ECO:0007669"/>
    <property type="project" value="InterPro"/>
</dbReference>
<feature type="transmembrane region" description="Helical" evidence="9">
    <location>
        <begin position="51"/>
        <end position="68"/>
    </location>
</feature>
<dbReference type="GO" id="GO:0051119">
    <property type="term" value="F:sugar transmembrane transporter activity"/>
    <property type="evidence" value="ECO:0007669"/>
    <property type="project" value="InterPro"/>
</dbReference>
<keyword evidence="8 9" id="KW-0472">Membrane</keyword>
<gene>
    <name evidence="11" type="primary">LOC110424431</name>
</gene>
<keyword evidence="10" id="KW-1185">Reference proteome</keyword>
<evidence type="ECO:0000256" key="9">
    <source>
        <dbReference type="SAM" id="Phobius"/>
    </source>
</evidence>
<keyword evidence="4" id="KW-0762">Sugar transport</keyword>
<dbReference type="FunFam" id="1.20.1280.290:FF:000001">
    <property type="entry name" value="Bidirectional sugar transporter SWEET"/>
    <property type="match status" value="1"/>
</dbReference>
<proteinExistence type="inferred from homology"/>
<sequence>MSSTALSSVYAVCSDAAGVAGNIFALVLFLSPIPTFQRIIRNESTEQFSGMPYIYALLNCLICLWYGMPLVKPGIILVATVNSTGAVFQLIYICIFIRYAAKPMKLKMLGFLISVFAIFALIVFVSLRFLDSPSRQLFVGYLSIASLVSMFASPLLIINLVIKMRSVEYMPFPLSLATFLMSLAFFVYGMFKHDAFIYGKDYRRSPNFGLQQ</sequence>
<dbReference type="InterPro" id="IPR004316">
    <property type="entry name" value="SWEET_rpt"/>
</dbReference>
<dbReference type="AlphaFoldDB" id="A0A6J1B650"/>
<dbReference type="Proteomes" id="UP000504621">
    <property type="component" value="Unplaced"/>
</dbReference>
<feature type="transmembrane region" description="Helical" evidence="9">
    <location>
        <begin position="174"/>
        <end position="191"/>
    </location>
</feature>
<feature type="transmembrane region" description="Helical" evidence="9">
    <location>
        <begin position="6"/>
        <end position="30"/>
    </location>
</feature>
<reference evidence="11" key="1">
    <citation type="submission" date="2025-08" db="UniProtKB">
        <authorList>
            <consortium name="RefSeq"/>
        </authorList>
    </citation>
    <scope>IDENTIFICATION</scope>
    <source>
        <tissue evidence="11">Leaf</tissue>
    </source>
</reference>
<comment type="subcellular location">
    <subcellularLocation>
        <location evidence="1">Endomembrane system</location>
        <topology evidence="1">Multi-pass membrane protein</topology>
    </subcellularLocation>
</comment>
<comment type="similarity">
    <text evidence="2">Belongs to the SWEET sugar transporter family.</text>
</comment>
<evidence type="ECO:0000256" key="3">
    <source>
        <dbReference type="ARBA" id="ARBA00022448"/>
    </source>
</evidence>
<evidence type="ECO:0000313" key="10">
    <source>
        <dbReference type="Proteomes" id="UP000504621"/>
    </source>
</evidence>
<evidence type="ECO:0000256" key="1">
    <source>
        <dbReference type="ARBA" id="ARBA00004127"/>
    </source>
</evidence>